<dbReference type="InterPro" id="IPR027417">
    <property type="entry name" value="P-loop_NTPase"/>
</dbReference>
<accession>A0AAW0BLZ3</accession>
<reference evidence="2 3" key="1">
    <citation type="journal article" date="2024" name="J Genomics">
        <title>Draft genome sequencing and assembly of Favolaschia claudopus CIRM-BRFM 2984 isolated from oak limbs.</title>
        <authorList>
            <person name="Navarro D."/>
            <person name="Drula E."/>
            <person name="Chaduli D."/>
            <person name="Cazenave R."/>
            <person name="Ahrendt S."/>
            <person name="Wang J."/>
            <person name="Lipzen A."/>
            <person name="Daum C."/>
            <person name="Barry K."/>
            <person name="Grigoriev I.V."/>
            <person name="Favel A."/>
            <person name="Rosso M.N."/>
            <person name="Martin F."/>
        </authorList>
    </citation>
    <scope>NUCLEOTIDE SEQUENCE [LARGE SCALE GENOMIC DNA]</scope>
    <source>
        <strain evidence="2 3">CIRM-BRFM 2984</strain>
    </source>
</reference>
<dbReference type="GO" id="GO:0005525">
    <property type="term" value="F:GTP binding"/>
    <property type="evidence" value="ECO:0007669"/>
    <property type="project" value="InterPro"/>
</dbReference>
<dbReference type="Gene3D" id="3.40.50.300">
    <property type="entry name" value="P-loop containing nucleotide triphosphate hydrolases"/>
    <property type="match status" value="1"/>
</dbReference>
<proteinExistence type="predicted"/>
<protein>
    <submittedName>
        <fullName evidence="2">G domain-containing protein</fullName>
    </submittedName>
</protein>
<dbReference type="InterPro" id="IPR006073">
    <property type="entry name" value="GTP-bd"/>
</dbReference>
<gene>
    <name evidence="2" type="ORF">R3P38DRAFT_2949216</name>
</gene>
<evidence type="ECO:0000313" key="2">
    <source>
        <dbReference type="EMBL" id="KAK7026319.1"/>
    </source>
</evidence>
<dbReference type="SUPFAM" id="SSF52540">
    <property type="entry name" value="P-loop containing nucleoside triphosphate hydrolases"/>
    <property type="match status" value="1"/>
</dbReference>
<keyword evidence="3" id="KW-1185">Reference proteome</keyword>
<comment type="caution">
    <text evidence="2">The sequence shown here is derived from an EMBL/GenBank/DDBJ whole genome shotgun (WGS) entry which is preliminary data.</text>
</comment>
<dbReference type="Pfam" id="PF01926">
    <property type="entry name" value="MMR_HSR1"/>
    <property type="match status" value="1"/>
</dbReference>
<feature type="domain" description="G" evidence="1">
    <location>
        <begin position="22"/>
        <end position="149"/>
    </location>
</feature>
<dbReference type="EMBL" id="JAWWNJ010000032">
    <property type="protein sequence ID" value="KAK7026319.1"/>
    <property type="molecule type" value="Genomic_DNA"/>
</dbReference>
<evidence type="ECO:0000313" key="3">
    <source>
        <dbReference type="Proteomes" id="UP001362999"/>
    </source>
</evidence>
<dbReference type="AlphaFoldDB" id="A0AAW0BLZ3"/>
<sequence length="459" mass="51755">MTSSGTLPLETDKRLAKCPKLRVLVVGKSGAGKSSLINHVFGIKQQVTVVSHNAPGICNIEDEITSPDNRHLVLHDSMGFEPGQDANLKKAINFLRARSAENVAIQDQVHVVWLCIKIPHAGGRVLETGDEEFIQFALDKNVPLIVVFTQFDKLQTRIEQELTEAEMELSDCEAIVAQRSEKKFVEICDIPLRKSQPLLPYVRTSVGICMDEGALKSLVHTTRDKVENRVWFVTTVAQRRSPRDKVDGSIEYVIGIPGYWRGLASTTKLFGSTLENCLRTIHFEITASWNFNDPDEFLASEAFKQRIYSLIQFLVPEDKEIRSWFDDVDRFQTLIGIGTTITAAAGPVLVAIGLSKMFVEWIASRYVQTPEALRCLMAYICDLTLIMDHLFLETLDLPPPRHLTQAHIDSAVESYQKSSAWKVHNELRMYANSMTFAQIVQSNRAEEKVQEIIDLYCSK</sequence>
<evidence type="ECO:0000259" key="1">
    <source>
        <dbReference type="Pfam" id="PF01926"/>
    </source>
</evidence>
<organism evidence="2 3">
    <name type="scientific">Favolaschia claudopus</name>
    <dbReference type="NCBI Taxonomy" id="2862362"/>
    <lineage>
        <taxon>Eukaryota</taxon>
        <taxon>Fungi</taxon>
        <taxon>Dikarya</taxon>
        <taxon>Basidiomycota</taxon>
        <taxon>Agaricomycotina</taxon>
        <taxon>Agaricomycetes</taxon>
        <taxon>Agaricomycetidae</taxon>
        <taxon>Agaricales</taxon>
        <taxon>Marasmiineae</taxon>
        <taxon>Mycenaceae</taxon>
        <taxon>Favolaschia</taxon>
    </lineage>
</organism>
<dbReference type="CDD" id="cd00882">
    <property type="entry name" value="Ras_like_GTPase"/>
    <property type="match status" value="1"/>
</dbReference>
<dbReference type="Proteomes" id="UP001362999">
    <property type="component" value="Unassembled WGS sequence"/>
</dbReference>
<name>A0AAW0BLZ3_9AGAR</name>